<gene>
    <name evidence="1" type="ORF">DZF98_13005</name>
</gene>
<evidence type="ECO:0000313" key="1">
    <source>
        <dbReference type="EMBL" id="RII89932.1"/>
    </source>
</evidence>
<name>A0ABX9N2R7_9MICO</name>
<reference evidence="1 2" key="1">
    <citation type="submission" date="2018-08" db="EMBL/GenBank/DDBJ databases">
        <title>Genome Sequence of Clavibacter michiganensis Subspecies type strains, and the Atypical Peach-Colored Strains Isolated from Tomato.</title>
        <authorList>
            <person name="Osdaghi E."/>
            <person name="Portier P."/>
            <person name="Briand M."/>
            <person name="Jacques M.-A."/>
        </authorList>
    </citation>
    <scope>NUCLEOTIDE SEQUENCE [LARGE SCALE GENOMIC DNA]</scope>
    <source>
        <strain evidence="1 2">CFBP 8216</strain>
    </source>
</reference>
<dbReference type="Proteomes" id="UP000265355">
    <property type="component" value="Unassembled WGS sequence"/>
</dbReference>
<comment type="caution">
    <text evidence="1">The sequence shown here is derived from an EMBL/GenBank/DDBJ whole genome shotgun (WGS) entry which is preliminary data.</text>
</comment>
<dbReference type="EMBL" id="QWEE01000292">
    <property type="protein sequence ID" value="RII89932.1"/>
    <property type="molecule type" value="Genomic_DNA"/>
</dbReference>
<organism evidence="1 2">
    <name type="scientific">Clavibacter californiensis</name>
    <dbReference type="NCBI Taxonomy" id="1401995"/>
    <lineage>
        <taxon>Bacteria</taxon>
        <taxon>Bacillati</taxon>
        <taxon>Actinomycetota</taxon>
        <taxon>Actinomycetes</taxon>
        <taxon>Micrococcales</taxon>
        <taxon>Microbacteriaceae</taxon>
        <taxon>Clavibacter</taxon>
    </lineage>
</organism>
<sequence length="61" mass="5824">MTSPAPASPASDRTIGSAATAAAGAPASTYVALLVADGTHLTERVAEAADLLGAGAPAARY</sequence>
<keyword evidence="2" id="KW-1185">Reference proteome</keyword>
<evidence type="ECO:0000313" key="2">
    <source>
        <dbReference type="Proteomes" id="UP000265355"/>
    </source>
</evidence>
<protein>
    <submittedName>
        <fullName evidence="1">Uncharacterized protein</fullName>
    </submittedName>
</protein>
<accession>A0ABX9N2R7</accession>
<feature type="non-terminal residue" evidence="1">
    <location>
        <position position="61"/>
    </location>
</feature>
<proteinExistence type="predicted"/>